<dbReference type="EMBL" id="KK207850">
    <property type="protein sequence ID" value="EZF52431.1"/>
    <property type="molecule type" value="Genomic_DNA"/>
</dbReference>
<protein>
    <submittedName>
        <fullName evidence="3">Uncharacterized protein</fullName>
    </submittedName>
</protein>
<accession>A0A022W2Q8</accession>
<evidence type="ECO:0000256" key="1">
    <source>
        <dbReference type="SAM" id="MobiDB-lite"/>
    </source>
</evidence>
<reference evidence="3" key="1">
    <citation type="submission" date="2014-02" db="EMBL/GenBank/DDBJ databases">
        <title>The Genome Sequence of Trichophyton rubrum (morphotype fischeri) CBS 288.86.</title>
        <authorList>
            <consortium name="The Broad Institute Genomics Platform"/>
            <person name="Cuomo C.A."/>
            <person name="White T.C."/>
            <person name="Graser Y."/>
            <person name="Martinez-Rossi N."/>
            <person name="Heitman J."/>
            <person name="Young S.K."/>
            <person name="Zeng Q."/>
            <person name="Gargeya S."/>
            <person name="Abouelleil A."/>
            <person name="Alvarado L."/>
            <person name="Chapman S.B."/>
            <person name="Gainer-Dewar J."/>
            <person name="Goldberg J."/>
            <person name="Griggs A."/>
            <person name="Gujja S."/>
            <person name="Hansen M."/>
            <person name="Howarth C."/>
            <person name="Imamovic A."/>
            <person name="Larimer J."/>
            <person name="Martinez D."/>
            <person name="Murphy C."/>
            <person name="Pearson M.D."/>
            <person name="Persinoti G."/>
            <person name="Poon T."/>
            <person name="Priest M."/>
            <person name="Roberts A.D."/>
            <person name="Saif S."/>
            <person name="Shea T.D."/>
            <person name="Sykes S.N."/>
            <person name="Wortman J."/>
            <person name="Nusbaum C."/>
            <person name="Birren B."/>
        </authorList>
    </citation>
    <scope>NUCLEOTIDE SEQUENCE [LARGE SCALE GENOMIC DNA]</scope>
    <source>
        <strain evidence="3">CBS 288.86</strain>
    </source>
</reference>
<dbReference type="Proteomes" id="UP000023758">
    <property type="component" value="Unassembled WGS sequence"/>
</dbReference>
<keyword evidence="2" id="KW-1133">Transmembrane helix</keyword>
<evidence type="ECO:0000256" key="2">
    <source>
        <dbReference type="SAM" id="Phobius"/>
    </source>
</evidence>
<sequence>MEKNVECMIDHDPNTRRSSPYAVSSSREGFFLLLIPISIFIFISLKGNYPGAWDRKPRVNRGFPFGWVSAEQHYVMLSTSYTFAKNCASSSTLLSAPDNNDDDDASLSTKGWRCLLDGLFPASACQPYCTQSPGRKAKRAVQLDQPIITPAKTYTVLLASSMICLLRE</sequence>
<name>A0A022W2Q8_TRIRU</name>
<dbReference type="AlphaFoldDB" id="A0A022W2Q8"/>
<keyword evidence="2" id="KW-0472">Membrane</keyword>
<organism evidence="3">
    <name type="scientific">Trichophyton rubrum CBS 288.86</name>
    <dbReference type="NCBI Taxonomy" id="1215330"/>
    <lineage>
        <taxon>Eukaryota</taxon>
        <taxon>Fungi</taxon>
        <taxon>Dikarya</taxon>
        <taxon>Ascomycota</taxon>
        <taxon>Pezizomycotina</taxon>
        <taxon>Eurotiomycetes</taxon>
        <taxon>Eurotiomycetidae</taxon>
        <taxon>Onygenales</taxon>
        <taxon>Arthrodermataceae</taxon>
        <taxon>Trichophyton</taxon>
    </lineage>
</organism>
<feature type="transmembrane region" description="Helical" evidence="2">
    <location>
        <begin position="29"/>
        <end position="49"/>
    </location>
</feature>
<dbReference type="HOGENOM" id="CLU_1587671_0_0_1"/>
<gene>
    <name evidence="3" type="ORF">H103_04500</name>
</gene>
<feature type="region of interest" description="Disordered" evidence="1">
    <location>
        <begin position="1"/>
        <end position="20"/>
    </location>
</feature>
<proteinExistence type="predicted"/>
<keyword evidence="2" id="KW-0812">Transmembrane</keyword>
<feature type="compositionally biased region" description="Basic and acidic residues" evidence="1">
    <location>
        <begin position="1"/>
        <end position="15"/>
    </location>
</feature>
<evidence type="ECO:0000313" key="3">
    <source>
        <dbReference type="EMBL" id="EZF52431.1"/>
    </source>
</evidence>